<protein>
    <submittedName>
        <fullName evidence="2">Uncharacterized protein</fullName>
    </submittedName>
</protein>
<dbReference type="RefSeq" id="WP_226538818.1">
    <property type="nucleotide sequence ID" value="NZ_CP129013.1"/>
</dbReference>
<dbReference type="EMBL" id="CP129013">
    <property type="protein sequence ID" value="WLR43002.1"/>
    <property type="molecule type" value="Genomic_DNA"/>
</dbReference>
<evidence type="ECO:0000313" key="3">
    <source>
        <dbReference type="Proteomes" id="UP001197974"/>
    </source>
</evidence>
<reference evidence="2 3" key="1">
    <citation type="submission" date="2023-06" db="EMBL/GenBank/DDBJ databases">
        <title>Five Gram-positive bacteria isolated from mangrove sediments in Shenzhen, Guangdong, China.</title>
        <authorList>
            <person name="Yu S."/>
            <person name="Zheng W."/>
            <person name="Huang Y."/>
        </authorList>
    </citation>
    <scope>NUCLEOTIDE SEQUENCE [LARGE SCALE GENOMIC DNA]</scope>
    <source>
        <strain evidence="2 3">SaN35-3</strain>
    </source>
</reference>
<feature type="transmembrane region" description="Helical" evidence="1">
    <location>
        <begin position="59"/>
        <end position="81"/>
    </location>
</feature>
<evidence type="ECO:0000313" key="2">
    <source>
        <dbReference type="EMBL" id="WLR43002.1"/>
    </source>
</evidence>
<keyword evidence="1" id="KW-0472">Membrane</keyword>
<feature type="transmembrane region" description="Helical" evidence="1">
    <location>
        <begin position="32"/>
        <end position="47"/>
    </location>
</feature>
<evidence type="ECO:0000256" key="1">
    <source>
        <dbReference type="SAM" id="Phobius"/>
    </source>
</evidence>
<dbReference type="Proteomes" id="UP001197974">
    <property type="component" value="Chromosome"/>
</dbReference>
<proteinExistence type="predicted"/>
<feature type="transmembrane region" description="Helical" evidence="1">
    <location>
        <begin position="127"/>
        <end position="145"/>
    </location>
</feature>
<feature type="transmembrane region" description="Helical" evidence="1">
    <location>
        <begin position="93"/>
        <end position="115"/>
    </location>
</feature>
<gene>
    <name evidence="2" type="ORF">LC087_01920</name>
</gene>
<keyword evidence="1" id="KW-1133">Transmembrane helix</keyword>
<keyword evidence="1" id="KW-0812">Transmembrane</keyword>
<sequence length="153" mass="18193">MKKSTILIIMLISSLSLLPSLGIKTIRRFLPSTIFISFIISMESTFAKKKNWWTIHEKLFPHLIAETPFILGPFLTGSLFILKKSYGNIFQYFFYNLFFDYLFIYPLYAIFNKLGIITLNRLRQIELLRLFLLKAMLMYFFQTFIEESRSVNE</sequence>
<accession>A0ABY9JUF4</accession>
<keyword evidence="3" id="KW-1185">Reference proteome</keyword>
<name>A0ABY9JUF4_9BACI</name>
<organism evidence="2 3">
    <name type="scientific">Bacillus carboniphilus</name>
    <dbReference type="NCBI Taxonomy" id="86663"/>
    <lineage>
        <taxon>Bacteria</taxon>
        <taxon>Bacillati</taxon>
        <taxon>Bacillota</taxon>
        <taxon>Bacilli</taxon>
        <taxon>Bacillales</taxon>
        <taxon>Bacillaceae</taxon>
        <taxon>Bacillus</taxon>
    </lineage>
</organism>